<keyword evidence="2" id="KW-1185">Reference proteome</keyword>
<reference evidence="1 2" key="1">
    <citation type="journal article" date="2018" name="Front. Plant Sci.">
        <title>Red Clover (Trifolium pratense) and Zigzag Clover (T. medium) - A Picture of Genomic Similarities and Differences.</title>
        <authorList>
            <person name="Dluhosova J."/>
            <person name="Istvanek J."/>
            <person name="Nedelnik J."/>
            <person name="Repkova J."/>
        </authorList>
    </citation>
    <scope>NUCLEOTIDE SEQUENCE [LARGE SCALE GENOMIC DNA]</scope>
    <source>
        <strain evidence="2">cv. 10/8</strain>
        <tissue evidence="1">Leaf</tissue>
    </source>
</reference>
<dbReference type="AlphaFoldDB" id="A0A392RF73"/>
<organism evidence="1 2">
    <name type="scientific">Trifolium medium</name>
    <dbReference type="NCBI Taxonomy" id="97028"/>
    <lineage>
        <taxon>Eukaryota</taxon>
        <taxon>Viridiplantae</taxon>
        <taxon>Streptophyta</taxon>
        <taxon>Embryophyta</taxon>
        <taxon>Tracheophyta</taxon>
        <taxon>Spermatophyta</taxon>
        <taxon>Magnoliopsida</taxon>
        <taxon>eudicotyledons</taxon>
        <taxon>Gunneridae</taxon>
        <taxon>Pentapetalae</taxon>
        <taxon>rosids</taxon>
        <taxon>fabids</taxon>
        <taxon>Fabales</taxon>
        <taxon>Fabaceae</taxon>
        <taxon>Papilionoideae</taxon>
        <taxon>50 kb inversion clade</taxon>
        <taxon>NPAAA clade</taxon>
        <taxon>Hologalegina</taxon>
        <taxon>IRL clade</taxon>
        <taxon>Trifolieae</taxon>
        <taxon>Trifolium</taxon>
    </lineage>
</organism>
<sequence length="17" mass="1782">SASYMLVLDRACGDAPL</sequence>
<name>A0A392RF73_9FABA</name>
<accession>A0A392RF73</accession>
<dbReference type="EMBL" id="LXQA010217843">
    <property type="protein sequence ID" value="MCI34867.1"/>
    <property type="molecule type" value="Genomic_DNA"/>
</dbReference>
<protein>
    <submittedName>
        <fullName evidence="1">Uncharacterized protein</fullName>
    </submittedName>
</protein>
<dbReference type="Proteomes" id="UP000265520">
    <property type="component" value="Unassembled WGS sequence"/>
</dbReference>
<proteinExistence type="predicted"/>
<evidence type="ECO:0000313" key="2">
    <source>
        <dbReference type="Proteomes" id="UP000265520"/>
    </source>
</evidence>
<comment type="caution">
    <text evidence="1">The sequence shown here is derived from an EMBL/GenBank/DDBJ whole genome shotgun (WGS) entry which is preliminary data.</text>
</comment>
<evidence type="ECO:0000313" key="1">
    <source>
        <dbReference type="EMBL" id="MCI34867.1"/>
    </source>
</evidence>
<feature type="non-terminal residue" evidence="1">
    <location>
        <position position="1"/>
    </location>
</feature>